<evidence type="ECO:0000313" key="4">
    <source>
        <dbReference type="Proteomes" id="UP001153737"/>
    </source>
</evidence>
<evidence type="ECO:0000256" key="2">
    <source>
        <dbReference type="SAM" id="SignalP"/>
    </source>
</evidence>
<sequence length="301" mass="34339">MTGLNKCLFLMSVVSSVVCFPYPISQPGPGYQNPQYLSAQALPQLTYKQPQAAGYREQPQAAVYREQPQAAVYREQPQAAVYREQPQAPVYSKQPQYVKPVAQPVYEPSGGLQNFASQGHSQIQKPQSVAQAYLNQITPSHLASQAQEAFSSAARKAPTQASQPQQAYQSQPAYQPQQSYQPVAVQLQYRQPQANPQYLREQPQQIRYVPRPVKQYRVQQPAQHPKTFFILFQPNPSYQFGFDVKDDLYTNYQNRKEQREGDKITGSYSVVTRQPTDIVVKIPKHEPQFQTPSRQQYIQVK</sequence>
<feature type="region of interest" description="Disordered" evidence="1">
    <location>
        <begin position="145"/>
        <end position="175"/>
    </location>
</feature>
<dbReference type="InterPro" id="IPR000618">
    <property type="entry name" value="Insect_cuticle"/>
</dbReference>
<dbReference type="EMBL" id="OU896708">
    <property type="protein sequence ID" value="CAH1156172.1"/>
    <property type="molecule type" value="Genomic_DNA"/>
</dbReference>
<dbReference type="Pfam" id="PF00379">
    <property type="entry name" value="Chitin_bind_4"/>
    <property type="match status" value="1"/>
</dbReference>
<name>A0A9P0DNE7_PHACE</name>
<dbReference type="AlphaFoldDB" id="A0A9P0DNE7"/>
<accession>A0A9P0DNE7</accession>
<dbReference type="OrthoDB" id="8194276at2759"/>
<organism evidence="3 4">
    <name type="scientific">Phaedon cochleariae</name>
    <name type="common">Mustard beetle</name>
    <dbReference type="NCBI Taxonomy" id="80249"/>
    <lineage>
        <taxon>Eukaryota</taxon>
        <taxon>Metazoa</taxon>
        <taxon>Ecdysozoa</taxon>
        <taxon>Arthropoda</taxon>
        <taxon>Hexapoda</taxon>
        <taxon>Insecta</taxon>
        <taxon>Pterygota</taxon>
        <taxon>Neoptera</taxon>
        <taxon>Endopterygota</taxon>
        <taxon>Coleoptera</taxon>
        <taxon>Polyphaga</taxon>
        <taxon>Cucujiformia</taxon>
        <taxon>Chrysomeloidea</taxon>
        <taxon>Chrysomelidae</taxon>
        <taxon>Chrysomelinae</taxon>
        <taxon>Chrysomelini</taxon>
        <taxon>Phaedon</taxon>
    </lineage>
</organism>
<evidence type="ECO:0000256" key="1">
    <source>
        <dbReference type="SAM" id="MobiDB-lite"/>
    </source>
</evidence>
<feature type="signal peptide" evidence="2">
    <location>
        <begin position="1"/>
        <end position="19"/>
    </location>
</feature>
<dbReference type="Proteomes" id="UP001153737">
    <property type="component" value="Chromosome 2"/>
</dbReference>
<reference evidence="3" key="1">
    <citation type="submission" date="2022-01" db="EMBL/GenBank/DDBJ databases">
        <authorList>
            <person name="King R."/>
        </authorList>
    </citation>
    <scope>NUCLEOTIDE SEQUENCE</scope>
</reference>
<proteinExistence type="predicted"/>
<feature type="chain" id="PRO_5040343981" evidence="2">
    <location>
        <begin position="20"/>
        <end position="301"/>
    </location>
</feature>
<gene>
    <name evidence="3" type="ORF">PHAECO_LOCUS6389</name>
</gene>
<protein>
    <submittedName>
        <fullName evidence="3">Uncharacterized protein</fullName>
    </submittedName>
</protein>
<reference evidence="3" key="2">
    <citation type="submission" date="2022-10" db="EMBL/GenBank/DDBJ databases">
        <authorList>
            <consortium name="ENA_rothamsted_submissions"/>
            <consortium name="culmorum"/>
            <person name="King R."/>
        </authorList>
    </citation>
    <scope>NUCLEOTIDE SEQUENCE</scope>
</reference>
<evidence type="ECO:0000313" key="3">
    <source>
        <dbReference type="EMBL" id="CAH1156172.1"/>
    </source>
</evidence>
<keyword evidence="2" id="KW-0732">Signal</keyword>
<keyword evidence="4" id="KW-1185">Reference proteome</keyword>